<evidence type="ECO:0000256" key="1">
    <source>
        <dbReference type="SAM" id="Coils"/>
    </source>
</evidence>
<name>A0A1V6PS66_9EURO</name>
<dbReference type="AlphaFoldDB" id="A0A1V6PS66"/>
<feature type="coiled-coil region" evidence="1">
    <location>
        <begin position="155"/>
        <end position="189"/>
    </location>
</feature>
<protein>
    <submittedName>
        <fullName evidence="3">Uncharacterized protein</fullName>
    </submittedName>
</protein>
<evidence type="ECO:0000313" key="4">
    <source>
        <dbReference type="Proteomes" id="UP000191672"/>
    </source>
</evidence>
<proteinExistence type="predicted"/>
<keyword evidence="4" id="KW-1185">Reference proteome</keyword>
<dbReference type="EMBL" id="MDYN01000053">
    <property type="protein sequence ID" value="OQD79346.1"/>
    <property type="molecule type" value="Genomic_DNA"/>
</dbReference>
<gene>
    <name evidence="3" type="ORF">PENANT_c053G02920</name>
</gene>
<feature type="region of interest" description="Disordered" evidence="2">
    <location>
        <begin position="1"/>
        <end position="45"/>
    </location>
</feature>
<comment type="caution">
    <text evidence="3">The sequence shown here is derived from an EMBL/GenBank/DDBJ whole genome shotgun (WGS) entry which is preliminary data.</text>
</comment>
<dbReference type="OrthoDB" id="4369471at2759"/>
<reference evidence="4" key="1">
    <citation type="journal article" date="2017" name="Nat. Microbiol.">
        <title>Global analysis of biosynthetic gene clusters reveals vast potential of secondary metabolite production in Penicillium species.</title>
        <authorList>
            <person name="Nielsen J.C."/>
            <person name="Grijseels S."/>
            <person name="Prigent S."/>
            <person name="Ji B."/>
            <person name="Dainat J."/>
            <person name="Nielsen K.F."/>
            <person name="Frisvad J.C."/>
            <person name="Workman M."/>
            <person name="Nielsen J."/>
        </authorList>
    </citation>
    <scope>NUCLEOTIDE SEQUENCE [LARGE SCALE GENOMIC DNA]</scope>
    <source>
        <strain evidence="4">IBT 31811</strain>
    </source>
</reference>
<keyword evidence="1" id="KW-0175">Coiled coil</keyword>
<dbReference type="STRING" id="416450.A0A1V6PS66"/>
<accession>A0A1V6PS66</accession>
<organism evidence="3 4">
    <name type="scientific">Penicillium antarcticum</name>
    <dbReference type="NCBI Taxonomy" id="416450"/>
    <lineage>
        <taxon>Eukaryota</taxon>
        <taxon>Fungi</taxon>
        <taxon>Dikarya</taxon>
        <taxon>Ascomycota</taxon>
        <taxon>Pezizomycotina</taxon>
        <taxon>Eurotiomycetes</taxon>
        <taxon>Eurotiomycetidae</taxon>
        <taxon>Eurotiales</taxon>
        <taxon>Aspergillaceae</taxon>
        <taxon>Penicillium</taxon>
    </lineage>
</organism>
<evidence type="ECO:0000313" key="3">
    <source>
        <dbReference type="EMBL" id="OQD79346.1"/>
    </source>
</evidence>
<dbReference type="Proteomes" id="UP000191672">
    <property type="component" value="Unassembled WGS sequence"/>
</dbReference>
<evidence type="ECO:0000256" key="2">
    <source>
        <dbReference type="SAM" id="MobiDB-lite"/>
    </source>
</evidence>
<sequence>MPSEEQKTLPPPPNPPNSEPSPTLPLTQRAAAAPPPTPQTPFDQAKLPGCCAFRLENLENQTSQTKKELMNSIAQDICATFTCIAKHAEAGNLEDQHTDVIDNVIKMIRGTDVRTRHRLEMRERRLRRERNWLRMKHLKMSRDVNDLSGLYRKKMRDFNAALRKRNGEIEQLRAERELLMVKIREDRDLLVAKMCDKTVLADDAVGTDIDVDGEFEVDTEV</sequence>
<feature type="compositionally biased region" description="Pro residues" evidence="2">
    <location>
        <begin position="9"/>
        <end position="23"/>
    </location>
</feature>